<dbReference type="GO" id="GO:0016740">
    <property type="term" value="F:transferase activity"/>
    <property type="evidence" value="ECO:0007669"/>
    <property type="project" value="UniProtKB-KW"/>
</dbReference>
<evidence type="ECO:0000256" key="6">
    <source>
        <dbReference type="ARBA" id="ARBA00023316"/>
    </source>
</evidence>
<proteinExistence type="inferred from homology"/>
<keyword evidence="4 7" id="KW-0133">Cell shape</keyword>
<feature type="domain" description="L,D-TPase catalytic" evidence="8">
    <location>
        <begin position="38"/>
        <end position="180"/>
    </location>
</feature>
<evidence type="ECO:0000256" key="3">
    <source>
        <dbReference type="ARBA" id="ARBA00022679"/>
    </source>
</evidence>
<dbReference type="PANTHER" id="PTHR36699:SF1">
    <property type="entry name" value="L,D-TRANSPEPTIDASE YAFK-RELATED"/>
    <property type="match status" value="1"/>
</dbReference>
<dbReference type="Pfam" id="PF03734">
    <property type="entry name" value="YkuD"/>
    <property type="match status" value="1"/>
</dbReference>
<evidence type="ECO:0000256" key="5">
    <source>
        <dbReference type="ARBA" id="ARBA00022984"/>
    </source>
</evidence>
<dbReference type="SUPFAM" id="SSF141523">
    <property type="entry name" value="L,D-transpeptidase catalytic domain-like"/>
    <property type="match status" value="1"/>
</dbReference>
<dbReference type="EMBL" id="MAAO01000006">
    <property type="protein sequence ID" value="OUR97036.1"/>
    <property type="molecule type" value="Genomic_DNA"/>
</dbReference>
<evidence type="ECO:0000256" key="1">
    <source>
        <dbReference type="ARBA" id="ARBA00004752"/>
    </source>
</evidence>
<comment type="pathway">
    <text evidence="1 7">Cell wall biogenesis; peptidoglycan biosynthesis.</text>
</comment>
<dbReference type="GO" id="GO:0004180">
    <property type="term" value="F:carboxypeptidase activity"/>
    <property type="evidence" value="ECO:0007669"/>
    <property type="project" value="UniProtKB-ARBA"/>
</dbReference>
<evidence type="ECO:0000313" key="9">
    <source>
        <dbReference type="EMBL" id="OUR97036.1"/>
    </source>
</evidence>
<feature type="active site" description="Nucleophile" evidence="7">
    <location>
        <position position="155"/>
    </location>
</feature>
<dbReference type="Gene3D" id="3.10.450.50">
    <property type="match status" value="1"/>
</dbReference>
<organism evidence="9 10">
    <name type="scientific">Halobacteriovorax marinus</name>
    <dbReference type="NCBI Taxonomy" id="97084"/>
    <lineage>
        <taxon>Bacteria</taxon>
        <taxon>Pseudomonadati</taxon>
        <taxon>Bdellovibrionota</taxon>
        <taxon>Bacteriovoracia</taxon>
        <taxon>Bacteriovoracales</taxon>
        <taxon>Halobacteriovoraceae</taxon>
        <taxon>Halobacteriovorax</taxon>
    </lineage>
</organism>
<dbReference type="Gene3D" id="2.40.440.10">
    <property type="entry name" value="L,D-transpeptidase catalytic domain-like"/>
    <property type="match status" value="1"/>
</dbReference>
<keyword evidence="6 7" id="KW-0961">Cell wall biogenesis/degradation</keyword>
<dbReference type="GO" id="GO:0008360">
    <property type="term" value="P:regulation of cell shape"/>
    <property type="evidence" value="ECO:0007669"/>
    <property type="project" value="UniProtKB-UniRule"/>
</dbReference>
<dbReference type="InterPro" id="IPR032710">
    <property type="entry name" value="NTF2-like_dom_sf"/>
</dbReference>
<evidence type="ECO:0000259" key="8">
    <source>
        <dbReference type="PROSITE" id="PS52029"/>
    </source>
</evidence>
<accession>A0A1Y5F7Y2</accession>
<dbReference type="GO" id="GO:0009252">
    <property type="term" value="P:peptidoglycan biosynthetic process"/>
    <property type="evidence" value="ECO:0007669"/>
    <property type="project" value="UniProtKB-UniPathway"/>
</dbReference>
<dbReference type="UniPathway" id="UPA00219"/>
<keyword evidence="3" id="KW-0808">Transferase</keyword>
<sequence length="346" mass="40214">MKKFNLTLLILILTTCNVFSNEYYPSALLMLDKNFSHHVIIAEKSTHSLYLYKSENGLPVLMKKFPMATGKKQGDKIFQGDHRTPEGVYFFTDFLTHQDLLDRHGKRGKIYGVGAFVLNYPNPIDRRNGKTGGGIWLHSTNDETRIDKGLDSRGCVVATNSNLIEVSKFLELNRSPMIVVQNLRFLEKETWLKERSSLNDTLEQWLTGWQNENTELYFESYHKTEFFDKFRGNHTQFKAYKRAVFANPGKPNVDIEDVSILKSKDYAVISFKQIYKSNTISDIGRKFLYLKKDTYYNWKIVNETWTKSGIKKEDEDKIAFQPSMRFFKNNDPASILGADFVKRENN</sequence>
<dbReference type="AlphaFoldDB" id="A0A1Y5F7Y2"/>
<dbReference type="InterPro" id="IPR056203">
    <property type="entry name" value="Cds6_C"/>
</dbReference>
<dbReference type="Proteomes" id="UP000196531">
    <property type="component" value="Unassembled WGS sequence"/>
</dbReference>
<gene>
    <name evidence="9" type="ORF">A9Q84_11935</name>
</gene>
<dbReference type="InterPro" id="IPR038063">
    <property type="entry name" value="Transpep_catalytic_dom"/>
</dbReference>
<evidence type="ECO:0000313" key="10">
    <source>
        <dbReference type="Proteomes" id="UP000196531"/>
    </source>
</evidence>
<dbReference type="SUPFAM" id="SSF54427">
    <property type="entry name" value="NTF2-like"/>
    <property type="match status" value="1"/>
</dbReference>
<dbReference type="PANTHER" id="PTHR36699">
    <property type="entry name" value="LD-TRANSPEPTIDASE"/>
    <property type="match status" value="1"/>
</dbReference>
<dbReference type="Pfam" id="PF24125">
    <property type="entry name" value="Cds6_C"/>
    <property type="match status" value="1"/>
</dbReference>
<feature type="active site" description="Proton donor/acceptor" evidence="7">
    <location>
        <position position="138"/>
    </location>
</feature>
<dbReference type="GO" id="GO:0071555">
    <property type="term" value="P:cell wall organization"/>
    <property type="evidence" value="ECO:0007669"/>
    <property type="project" value="UniProtKB-UniRule"/>
</dbReference>
<dbReference type="PROSITE" id="PS52029">
    <property type="entry name" value="LD_TPASE"/>
    <property type="match status" value="1"/>
</dbReference>
<keyword evidence="5 7" id="KW-0573">Peptidoglycan synthesis</keyword>
<dbReference type="InterPro" id="IPR005490">
    <property type="entry name" value="LD_TPept_cat_dom"/>
</dbReference>
<evidence type="ECO:0000256" key="7">
    <source>
        <dbReference type="PROSITE-ProRule" id="PRU01373"/>
    </source>
</evidence>
<comment type="similarity">
    <text evidence="2">Belongs to the YkuD family.</text>
</comment>
<evidence type="ECO:0000256" key="2">
    <source>
        <dbReference type="ARBA" id="ARBA00005992"/>
    </source>
</evidence>
<comment type="caution">
    <text evidence="9">The sequence shown here is derived from an EMBL/GenBank/DDBJ whole genome shotgun (WGS) entry which is preliminary data.</text>
</comment>
<dbReference type="CDD" id="cd16913">
    <property type="entry name" value="YkuD_like"/>
    <property type="match status" value="1"/>
</dbReference>
<reference evidence="10" key="1">
    <citation type="journal article" date="2017" name="Proc. Natl. Acad. Sci. U.S.A.">
        <title>Simulation of Deepwater Horizon oil plume reveals substrate specialization within a complex community of hydrocarbon-degraders.</title>
        <authorList>
            <person name="Hu P."/>
            <person name="Dubinsky E.A."/>
            <person name="Probst A.J."/>
            <person name="Wang J."/>
            <person name="Sieber C.M.K."/>
            <person name="Tom L.M."/>
            <person name="Gardinali P."/>
            <person name="Banfield J.F."/>
            <person name="Atlas R.M."/>
            <person name="Andersen G.L."/>
        </authorList>
    </citation>
    <scope>NUCLEOTIDE SEQUENCE [LARGE SCALE GENOMIC DNA]</scope>
</reference>
<evidence type="ECO:0000256" key="4">
    <source>
        <dbReference type="ARBA" id="ARBA00022960"/>
    </source>
</evidence>
<name>A0A1Y5F7Y2_9BACT</name>
<protein>
    <recommendedName>
        <fullName evidence="8">L,D-TPase catalytic domain-containing protein</fullName>
    </recommendedName>
</protein>